<sequence>PRDVPERDTDDSYLSSAAGLRVLVHSVHDSDLLTLRVYEGGEVAHRYYSDISCLGEAIEDENGEIHIRCAGRVYGLDEPRPQGAEGADARVLAPFGVGSVNLERLGSLLSGEGLDDEQKLFAEERHWAIVEALNLQPAALTSAYRHANVSDYAGAVVTEGPSEPLGQPSLGPQAILVLSTFVGGPADGQTKRVPMTCVSEGLVESGTPYRASLSELLSTHEGPALVFRPA</sequence>
<dbReference type="EMBL" id="JBHSQJ010000221">
    <property type="protein sequence ID" value="MFC5911704.1"/>
    <property type="molecule type" value="Genomic_DNA"/>
</dbReference>
<dbReference type="RefSeq" id="WP_380591135.1">
    <property type="nucleotide sequence ID" value="NZ_JBHSQJ010000221.1"/>
</dbReference>
<keyword evidence="2" id="KW-1185">Reference proteome</keyword>
<comment type="caution">
    <text evidence="1">The sequence shown here is derived from an EMBL/GenBank/DDBJ whole genome shotgun (WGS) entry which is preliminary data.</text>
</comment>
<name>A0ABW1GE04_9ACTN</name>
<gene>
    <name evidence="1" type="ORF">ACFP3V_31430</name>
</gene>
<proteinExistence type="predicted"/>
<accession>A0ABW1GE04</accession>
<evidence type="ECO:0000313" key="1">
    <source>
        <dbReference type="EMBL" id="MFC5911704.1"/>
    </source>
</evidence>
<organism evidence="1 2">
    <name type="scientific">Streptacidiphilus monticola</name>
    <dbReference type="NCBI Taxonomy" id="2161674"/>
    <lineage>
        <taxon>Bacteria</taxon>
        <taxon>Bacillati</taxon>
        <taxon>Actinomycetota</taxon>
        <taxon>Actinomycetes</taxon>
        <taxon>Kitasatosporales</taxon>
        <taxon>Streptomycetaceae</taxon>
        <taxon>Streptacidiphilus</taxon>
    </lineage>
</organism>
<evidence type="ECO:0000313" key="2">
    <source>
        <dbReference type="Proteomes" id="UP001596174"/>
    </source>
</evidence>
<protein>
    <submittedName>
        <fullName evidence="1">Uncharacterized protein</fullName>
    </submittedName>
</protein>
<reference evidence="2" key="1">
    <citation type="journal article" date="2019" name="Int. J. Syst. Evol. Microbiol.">
        <title>The Global Catalogue of Microorganisms (GCM) 10K type strain sequencing project: providing services to taxonomists for standard genome sequencing and annotation.</title>
        <authorList>
            <consortium name="The Broad Institute Genomics Platform"/>
            <consortium name="The Broad Institute Genome Sequencing Center for Infectious Disease"/>
            <person name="Wu L."/>
            <person name="Ma J."/>
        </authorList>
    </citation>
    <scope>NUCLEOTIDE SEQUENCE [LARGE SCALE GENOMIC DNA]</scope>
    <source>
        <strain evidence="2">JCM 4816</strain>
    </source>
</reference>
<dbReference type="Proteomes" id="UP001596174">
    <property type="component" value="Unassembled WGS sequence"/>
</dbReference>
<feature type="non-terminal residue" evidence="1">
    <location>
        <position position="1"/>
    </location>
</feature>